<evidence type="ECO:0000256" key="2">
    <source>
        <dbReference type="ARBA" id="ARBA00022448"/>
    </source>
</evidence>
<dbReference type="AlphaFoldDB" id="A0A239DC39"/>
<dbReference type="PANTHER" id="PTHR43117">
    <property type="entry name" value="OSMOPROTECTANT IMPORT ATP-BINDING PROTEIN OSMV"/>
    <property type="match status" value="1"/>
</dbReference>
<dbReference type="Proteomes" id="UP000242915">
    <property type="component" value="Unassembled WGS sequence"/>
</dbReference>
<sequence length="318" mass="35030">MSDAAMIELRNVSRQFGDITAVDKLSLRIEKGEICVFIGTSGCGKSTTLRLLNKLIDCSSGEIWVDGEDVASLDSKLLRRRMGYAIQSTGLFPHWTVERNIGVVPRLLGWPADRIDARVRELLELLSLPYATFVHKFPSQLSGGQAQRVGVARALAADPDILLMDEPFGALDPITREALQNELLRIQSHIHKTIVFVTHDIDEALRLATRIVVMDKGRIVQHDTPENLLNNPVNSFVEDLLGQGERGLKRASLERVEDFMLPLGAAGLPSLSIEAGSSLRQALSLMLWQRADLLCVRDQAQVPLGILPISALLQSKSS</sequence>
<dbReference type="Gene3D" id="3.40.50.300">
    <property type="entry name" value="P-loop containing nucleotide triphosphate hydrolases"/>
    <property type="match status" value="1"/>
</dbReference>
<evidence type="ECO:0000313" key="7">
    <source>
        <dbReference type="Proteomes" id="UP000242915"/>
    </source>
</evidence>
<keyword evidence="3" id="KW-0547">Nucleotide-binding</keyword>
<proteinExistence type="inferred from homology"/>
<dbReference type="InterPro" id="IPR003439">
    <property type="entry name" value="ABC_transporter-like_ATP-bd"/>
</dbReference>
<keyword evidence="2" id="KW-0813">Transport</keyword>
<organism evidence="6 7">
    <name type="scientific">Pseudomonas segetis</name>
    <dbReference type="NCBI Taxonomy" id="298908"/>
    <lineage>
        <taxon>Bacteria</taxon>
        <taxon>Pseudomonadati</taxon>
        <taxon>Pseudomonadota</taxon>
        <taxon>Gammaproteobacteria</taxon>
        <taxon>Pseudomonadales</taxon>
        <taxon>Pseudomonadaceae</taxon>
        <taxon>Pseudomonas</taxon>
    </lineage>
</organism>
<evidence type="ECO:0000313" key="6">
    <source>
        <dbReference type="EMBL" id="SNS29889.1"/>
    </source>
</evidence>
<dbReference type="GO" id="GO:0005524">
    <property type="term" value="F:ATP binding"/>
    <property type="evidence" value="ECO:0007669"/>
    <property type="project" value="UniProtKB-KW"/>
</dbReference>
<keyword evidence="7" id="KW-1185">Reference proteome</keyword>
<dbReference type="SUPFAM" id="SSF52540">
    <property type="entry name" value="P-loop containing nucleoside triphosphate hydrolases"/>
    <property type="match status" value="1"/>
</dbReference>
<dbReference type="GO" id="GO:0015697">
    <property type="term" value="P:quaternary ammonium group transport"/>
    <property type="evidence" value="ECO:0007669"/>
    <property type="project" value="UniProtKB-ARBA"/>
</dbReference>
<evidence type="ECO:0000256" key="3">
    <source>
        <dbReference type="ARBA" id="ARBA00022741"/>
    </source>
</evidence>
<dbReference type="InterPro" id="IPR027417">
    <property type="entry name" value="P-loop_NTPase"/>
</dbReference>
<dbReference type="GO" id="GO:0016887">
    <property type="term" value="F:ATP hydrolysis activity"/>
    <property type="evidence" value="ECO:0007669"/>
    <property type="project" value="InterPro"/>
</dbReference>
<comment type="similarity">
    <text evidence="1">Belongs to the ABC transporter superfamily.</text>
</comment>
<dbReference type="InterPro" id="IPR003593">
    <property type="entry name" value="AAA+_ATPase"/>
</dbReference>
<dbReference type="InterPro" id="IPR017871">
    <property type="entry name" value="ABC_transporter-like_CS"/>
</dbReference>
<name>A0A239DC39_9PSED</name>
<dbReference type="PANTHER" id="PTHR43117:SF5">
    <property type="entry name" value="GLYCINE BETAINE UPTAKE SYSTEM ATP-BINDING PROTEIN YEHX"/>
    <property type="match status" value="1"/>
</dbReference>
<dbReference type="Pfam" id="PF00005">
    <property type="entry name" value="ABC_tran"/>
    <property type="match status" value="1"/>
</dbReference>
<dbReference type="FunFam" id="3.40.50.300:FF:000425">
    <property type="entry name" value="Probable ABC transporter, ATP-binding subunit"/>
    <property type="match status" value="1"/>
</dbReference>
<dbReference type="RefSeq" id="WP_217898856.1">
    <property type="nucleotide sequence ID" value="NZ_FZOG01000002.1"/>
</dbReference>
<feature type="domain" description="ABC transporter" evidence="5">
    <location>
        <begin position="7"/>
        <end position="241"/>
    </location>
</feature>
<evidence type="ECO:0000256" key="1">
    <source>
        <dbReference type="ARBA" id="ARBA00005417"/>
    </source>
</evidence>
<gene>
    <name evidence="6" type="ORF">SAMN05216255_2184</name>
</gene>
<dbReference type="SMART" id="SM00382">
    <property type="entry name" value="AAA"/>
    <property type="match status" value="1"/>
</dbReference>
<dbReference type="PROSITE" id="PS00211">
    <property type="entry name" value="ABC_TRANSPORTER_1"/>
    <property type="match status" value="1"/>
</dbReference>
<dbReference type="PROSITE" id="PS50893">
    <property type="entry name" value="ABC_TRANSPORTER_2"/>
    <property type="match status" value="1"/>
</dbReference>
<keyword evidence="4 6" id="KW-0067">ATP-binding</keyword>
<reference evidence="7" key="1">
    <citation type="submission" date="2017-06" db="EMBL/GenBank/DDBJ databases">
        <authorList>
            <person name="Varghese N."/>
            <person name="Submissions S."/>
        </authorList>
    </citation>
    <scope>NUCLEOTIDE SEQUENCE [LARGE SCALE GENOMIC DNA]</scope>
    <source>
        <strain evidence="7">CIP 108523</strain>
    </source>
</reference>
<accession>A0A239DC39</accession>
<evidence type="ECO:0000259" key="5">
    <source>
        <dbReference type="PROSITE" id="PS50893"/>
    </source>
</evidence>
<evidence type="ECO:0000256" key="4">
    <source>
        <dbReference type="ARBA" id="ARBA00022840"/>
    </source>
</evidence>
<protein>
    <submittedName>
        <fullName evidence="6">Osmoprotectant transport system ATP-binding protein</fullName>
    </submittedName>
</protein>
<dbReference type="EMBL" id="FZOG01000002">
    <property type="protein sequence ID" value="SNS29889.1"/>
    <property type="molecule type" value="Genomic_DNA"/>
</dbReference>